<keyword evidence="3" id="KW-1185">Reference proteome</keyword>
<proteinExistence type="predicted"/>
<gene>
    <name evidence="2" type="ORF">ABID46_001788</name>
</gene>
<keyword evidence="1" id="KW-0472">Membrane</keyword>
<dbReference type="EMBL" id="JBEPMO010000009">
    <property type="protein sequence ID" value="MET3732201.1"/>
    <property type="molecule type" value="Genomic_DNA"/>
</dbReference>
<dbReference type="Proteomes" id="UP001549146">
    <property type="component" value="Unassembled WGS sequence"/>
</dbReference>
<feature type="transmembrane region" description="Helical" evidence="1">
    <location>
        <begin position="5"/>
        <end position="24"/>
    </location>
</feature>
<protein>
    <submittedName>
        <fullName evidence="2">Uncharacterized protein</fullName>
    </submittedName>
</protein>
<accession>A0ABV2LUG3</accession>
<keyword evidence="1" id="KW-1133">Transmembrane helix</keyword>
<name>A0ABV2LUG3_9FLAO</name>
<evidence type="ECO:0000313" key="3">
    <source>
        <dbReference type="Proteomes" id="UP001549146"/>
    </source>
</evidence>
<reference evidence="2 3" key="1">
    <citation type="submission" date="2024-06" db="EMBL/GenBank/DDBJ databases">
        <title>Genomic Encyclopedia of Type Strains, Phase IV (KMG-IV): sequencing the most valuable type-strain genomes for metagenomic binning, comparative biology and taxonomic classification.</title>
        <authorList>
            <person name="Goeker M."/>
        </authorList>
    </citation>
    <scope>NUCLEOTIDE SEQUENCE [LARGE SCALE GENOMIC DNA]</scope>
    <source>
        <strain evidence="2 3">DSM 29388</strain>
    </source>
</reference>
<keyword evidence="1" id="KW-0812">Transmembrane</keyword>
<evidence type="ECO:0000313" key="2">
    <source>
        <dbReference type="EMBL" id="MET3732201.1"/>
    </source>
</evidence>
<dbReference type="RefSeq" id="WP_354509199.1">
    <property type="nucleotide sequence ID" value="NZ_JBEPMO010000009.1"/>
</dbReference>
<comment type="caution">
    <text evidence="2">The sequence shown here is derived from an EMBL/GenBank/DDBJ whole genome shotgun (WGS) entry which is preliminary data.</text>
</comment>
<sequence length="108" mass="12532">MKYKLIICIISFVMVLLTGLFIFIENQQDSLLNIQIPLLIAFIYLSTSFGASYFFDRIKLRAIEKNKQNINPYKPLIQFMPAINIFIFGFFGLMTLIEIITLIVLFSP</sequence>
<feature type="transmembrane region" description="Helical" evidence="1">
    <location>
        <begin position="36"/>
        <end position="55"/>
    </location>
</feature>
<feature type="transmembrane region" description="Helical" evidence="1">
    <location>
        <begin position="76"/>
        <end position="106"/>
    </location>
</feature>
<organism evidence="2 3">
    <name type="scientific">Moheibacter stercoris</name>
    <dbReference type="NCBI Taxonomy" id="1628251"/>
    <lineage>
        <taxon>Bacteria</taxon>
        <taxon>Pseudomonadati</taxon>
        <taxon>Bacteroidota</taxon>
        <taxon>Flavobacteriia</taxon>
        <taxon>Flavobacteriales</taxon>
        <taxon>Weeksellaceae</taxon>
        <taxon>Moheibacter</taxon>
    </lineage>
</organism>
<evidence type="ECO:0000256" key="1">
    <source>
        <dbReference type="SAM" id="Phobius"/>
    </source>
</evidence>